<dbReference type="GO" id="GO:0043709">
    <property type="term" value="P:cell adhesion involved in single-species biofilm formation"/>
    <property type="evidence" value="ECO:0007669"/>
    <property type="project" value="TreeGrafter"/>
</dbReference>
<sequence length="148" mass="15972">MWSLQSQAGSDSVNFNVKVSVVQSTCQVNNNEPITVEFGDMQINTIDGVNYEMPIYYTLQCAGAANNQGLKLQFSGTGANFNSGLLKTSESALGLRFKSDGEIFAVNDWVPFTYGDLPDLSVVPVLSSPIGVDSGDFFASATFNVEYE</sequence>
<dbReference type="InterPro" id="IPR008966">
    <property type="entry name" value="Adhesion_dom_sf"/>
</dbReference>
<organism evidence="2 3">
    <name type="scientific">Providencia stuartii</name>
    <dbReference type="NCBI Taxonomy" id="588"/>
    <lineage>
        <taxon>Bacteria</taxon>
        <taxon>Pseudomonadati</taxon>
        <taxon>Pseudomonadota</taxon>
        <taxon>Gammaproteobacteria</taxon>
        <taxon>Enterobacterales</taxon>
        <taxon>Morganellaceae</taxon>
        <taxon>Providencia</taxon>
    </lineage>
</organism>
<proteinExistence type="predicted"/>
<feature type="domain" description="Fimbrial-type adhesion" evidence="1">
    <location>
        <begin position="15"/>
        <end position="147"/>
    </location>
</feature>
<dbReference type="InterPro" id="IPR036937">
    <property type="entry name" value="Adhesion_dom_fimbrial_sf"/>
</dbReference>
<name>A0A1S1HUW6_PROST</name>
<reference evidence="2 3" key="1">
    <citation type="submission" date="2016-03" db="EMBL/GenBank/DDBJ databases">
        <title>Genome sequence of Providencia stuartii strain, isolated from the salivary glands of larval Lucilia sericata.</title>
        <authorList>
            <person name="Yuan Y."/>
            <person name="Zhang Y."/>
            <person name="Fu S."/>
            <person name="Crippen T.L."/>
            <person name="Visi D."/>
            <person name="Benbow M.E."/>
            <person name="Allen M."/>
            <person name="Tomberlin J.K."/>
            <person name="Sze S.-H."/>
            <person name="Tarone A.M."/>
        </authorList>
    </citation>
    <scope>NUCLEOTIDE SEQUENCE [LARGE SCALE GENOMIC DNA]</scope>
    <source>
        <strain evidence="2 3">Crippen</strain>
    </source>
</reference>
<protein>
    <recommendedName>
        <fullName evidence="1">Fimbrial-type adhesion domain-containing protein</fullName>
    </recommendedName>
</protein>
<dbReference type="Pfam" id="PF00419">
    <property type="entry name" value="Fimbrial"/>
    <property type="match status" value="1"/>
</dbReference>
<dbReference type="PANTHER" id="PTHR33420">
    <property type="entry name" value="FIMBRIAL SUBUNIT ELFA-RELATED"/>
    <property type="match status" value="1"/>
</dbReference>
<dbReference type="InterPro" id="IPR000259">
    <property type="entry name" value="Adhesion_dom_fimbrial"/>
</dbReference>
<evidence type="ECO:0000313" key="3">
    <source>
        <dbReference type="Proteomes" id="UP000179588"/>
    </source>
</evidence>
<evidence type="ECO:0000259" key="1">
    <source>
        <dbReference type="Pfam" id="PF00419"/>
    </source>
</evidence>
<accession>A0A1S1HUW6</accession>
<keyword evidence="3" id="KW-1185">Reference proteome</keyword>
<dbReference type="PANTHER" id="PTHR33420:SF34">
    <property type="entry name" value="MINOR FIMBRIAL SUBUNIT"/>
    <property type="match status" value="1"/>
</dbReference>
<dbReference type="Gene3D" id="2.60.40.1090">
    <property type="entry name" value="Fimbrial-type adhesion domain"/>
    <property type="match status" value="1"/>
</dbReference>
<dbReference type="OrthoDB" id="7007417at2"/>
<comment type="caution">
    <text evidence="2">The sequence shown here is derived from an EMBL/GenBank/DDBJ whole genome shotgun (WGS) entry which is preliminary data.</text>
</comment>
<dbReference type="SUPFAM" id="SSF49401">
    <property type="entry name" value="Bacterial adhesins"/>
    <property type="match status" value="1"/>
</dbReference>
<gene>
    <name evidence="2" type="ORF">A3Q29_15615</name>
</gene>
<dbReference type="Proteomes" id="UP000179588">
    <property type="component" value="Unassembled WGS sequence"/>
</dbReference>
<dbReference type="GO" id="GO:0009289">
    <property type="term" value="C:pilus"/>
    <property type="evidence" value="ECO:0007669"/>
    <property type="project" value="InterPro"/>
</dbReference>
<dbReference type="InterPro" id="IPR050263">
    <property type="entry name" value="Bact_Fimbrial_Adh_Pro"/>
</dbReference>
<evidence type="ECO:0000313" key="2">
    <source>
        <dbReference type="EMBL" id="OHT25176.1"/>
    </source>
</evidence>
<dbReference type="EMBL" id="LVIE01000068">
    <property type="protein sequence ID" value="OHT25176.1"/>
    <property type="molecule type" value="Genomic_DNA"/>
</dbReference>
<dbReference type="AlphaFoldDB" id="A0A1S1HUW6"/>